<feature type="transmembrane region" description="Helical" evidence="1">
    <location>
        <begin position="25"/>
        <end position="50"/>
    </location>
</feature>
<proteinExistence type="predicted"/>
<dbReference type="PATRIC" id="fig|1396.433.peg.4520"/>
<sequence length="265" mass="30992">MLKIKEEDLGFFQITNKNRLSPDGVMAFLVGVFVYASLPMFFIVLGFLQLGWEAYPKSFERIIVSVELALYILQILFLIIYSFPKLRFKLQKLQAVLIVFNSFQVATVGYAYVLIEAIFGYYCENLTVFYVGLLLLGAIITHIVITIHTFKKAKYGGYKLEGESASFFTNTKLWMLIGMFIYIVVLLILIFASIHFALKPMVFYFLQTIILYVFAVVSAEFVLLVYCRFKFPSFNITWEQHEKERQEFIANRKRIREKEKRKIKT</sequence>
<evidence type="ECO:0000256" key="1">
    <source>
        <dbReference type="SAM" id="Phobius"/>
    </source>
</evidence>
<accession>A0A0G8BZP6</accession>
<evidence type="ECO:0000313" key="3">
    <source>
        <dbReference type="Proteomes" id="UP000035350"/>
    </source>
</evidence>
<feature type="transmembrane region" description="Helical" evidence="1">
    <location>
        <begin position="173"/>
        <end position="198"/>
    </location>
</feature>
<dbReference type="EMBL" id="LCYN01000031">
    <property type="protein sequence ID" value="KKZ92564.1"/>
    <property type="molecule type" value="Genomic_DNA"/>
</dbReference>
<feature type="transmembrane region" description="Helical" evidence="1">
    <location>
        <begin position="204"/>
        <end position="226"/>
    </location>
</feature>
<reference evidence="2 3" key="1">
    <citation type="journal article" date="2015" name="Genome Announc.">
        <title>Next-Generation Whole-Genome Sequencing of Eight Strains of Bacillus cereus, Isolated from Food.</title>
        <authorList>
            <person name="Krawczyk A.O."/>
            <person name="de Jong A."/>
            <person name="Eijlander R.T."/>
            <person name="Berendsen E.M."/>
            <person name="Holsappel S."/>
            <person name="Wells-Bennik M.H."/>
            <person name="Kuipers O.P."/>
        </authorList>
    </citation>
    <scope>NUCLEOTIDE SEQUENCE [LARGE SCALE GENOMIC DNA]</scope>
    <source>
        <strain evidence="2 3">B4147</strain>
    </source>
</reference>
<gene>
    <name evidence="2" type="ORF">B4147_1800</name>
</gene>
<evidence type="ECO:0000313" key="2">
    <source>
        <dbReference type="EMBL" id="KKZ92564.1"/>
    </source>
</evidence>
<keyword evidence="1" id="KW-1133">Transmembrane helix</keyword>
<keyword evidence="1" id="KW-0812">Transmembrane</keyword>
<feature type="transmembrane region" description="Helical" evidence="1">
    <location>
        <begin position="128"/>
        <end position="150"/>
    </location>
</feature>
<protein>
    <submittedName>
        <fullName evidence="2">Uncharacterized protein</fullName>
    </submittedName>
</protein>
<name>A0A0G8BZP6_9BACI</name>
<dbReference type="RefSeq" id="WP_046959250.1">
    <property type="nucleotide sequence ID" value="NZ_LCYN01000031.1"/>
</dbReference>
<organism evidence="2 3">
    <name type="scientific">Bacillus wiedmannii</name>
    <dbReference type="NCBI Taxonomy" id="1890302"/>
    <lineage>
        <taxon>Bacteria</taxon>
        <taxon>Bacillati</taxon>
        <taxon>Bacillota</taxon>
        <taxon>Bacilli</taxon>
        <taxon>Bacillales</taxon>
        <taxon>Bacillaceae</taxon>
        <taxon>Bacillus</taxon>
        <taxon>Bacillus cereus group</taxon>
    </lineage>
</organism>
<feature type="transmembrane region" description="Helical" evidence="1">
    <location>
        <begin position="95"/>
        <end position="122"/>
    </location>
</feature>
<feature type="transmembrane region" description="Helical" evidence="1">
    <location>
        <begin position="62"/>
        <end position="83"/>
    </location>
</feature>
<dbReference type="Proteomes" id="UP000035350">
    <property type="component" value="Unassembled WGS sequence"/>
</dbReference>
<dbReference type="AlphaFoldDB" id="A0A0G8BZP6"/>
<keyword evidence="1" id="KW-0472">Membrane</keyword>
<comment type="caution">
    <text evidence="2">The sequence shown here is derived from an EMBL/GenBank/DDBJ whole genome shotgun (WGS) entry which is preliminary data.</text>
</comment>
<reference evidence="3" key="2">
    <citation type="submission" date="2015-04" db="EMBL/GenBank/DDBJ databases">
        <title>Draft Genome Sequences of Eight Spore-Forming Food Isolates of Bacillus cereus Genome sequencing.</title>
        <authorList>
            <person name="Krawcyk A.O."/>
            <person name="de Jong A."/>
            <person name="Eijlander R.T."/>
            <person name="Berendsen E.M."/>
            <person name="Holsappel S."/>
            <person name="Wells-Bennik M."/>
            <person name="Kuipers O.P."/>
        </authorList>
    </citation>
    <scope>NUCLEOTIDE SEQUENCE [LARGE SCALE GENOMIC DNA]</scope>
    <source>
        <strain evidence="3">B4147</strain>
    </source>
</reference>